<reference evidence="4" key="1">
    <citation type="submission" date="2018-04" db="EMBL/GenBank/DDBJ databases">
        <authorList>
            <person name="Lucker S."/>
            <person name="Sakoula D."/>
        </authorList>
    </citation>
    <scope>NUCLEOTIDE SEQUENCE [LARGE SCALE GENOMIC DNA]</scope>
</reference>
<evidence type="ECO:0000256" key="1">
    <source>
        <dbReference type="SAM" id="Phobius"/>
    </source>
</evidence>
<sequence>MTRRCLPAFCHYLLRVVLCVICLSGGVIGSADATSIEVFYAPEDEPLTKLSKIYEQASRYIYVAVYGLTSPLAVKGLVEAKKRGLDVRVITDRQRLDDQKQRTAVETLHLAGIPILVNQHAGGDR</sequence>
<evidence type="ECO:0000313" key="3">
    <source>
        <dbReference type="EMBL" id="SPP65428.1"/>
    </source>
</evidence>
<dbReference type="InterPro" id="IPR025202">
    <property type="entry name" value="PLD-like_dom"/>
</dbReference>
<dbReference type="AlphaFoldDB" id="A0A330L6T0"/>
<keyword evidence="1" id="KW-0472">Membrane</keyword>
<evidence type="ECO:0000259" key="2">
    <source>
        <dbReference type="Pfam" id="PF13091"/>
    </source>
</evidence>
<feature type="transmembrane region" description="Helical" evidence="1">
    <location>
        <begin position="12"/>
        <end position="40"/>
    </location>
</feature>
<dbReference type="InParanoid" id="A0A330L6T0"/>
<dbReference type="Proteomes" id="UP000248168">
    <property type="component" value="Unassembled WGS sequence"/>
</dbReference>
<dbReference type="EMBL" id="OUNR01000016">
    <property type="protein sequence ID" value="SPP65428.1"/>
    <property type="molecule type" value="Genomic_DNA"/>
</dbReference>
<dbReference type="Pfam" id="PF13091">
    <property type="entry name" value="PLDc_2"/>
    <property type="match status" value="1"/>
</dbReference>
<dbReference type="Gene3D" id="3.30.870.10">
    <property type="entry name" value="Endonuclease Chain A"/>
    <property type="match status" value="1"/>
</dbReference>
<keyword evidence="1" id="KW-1133">Transmembrane helix</keyword>
<evidence type="ECO:0000313" key="4">
    <source>
        <dbReference type="Proteomes" id="UP000248168"/>
    </source>
</evidence>
<accession>A0A330L6T0</accession>
<keyword evidence="4" id="KW-1185">Reference proteome</keyword>
<keyword evidence="1" id="KW-0812">Transmembrane</keyword>
<feature type="transmembrane region" description="Helical" evidence="1">
    <location>
        <begin position="60"/>
        <end position="78"/>
    </location>
</feature>
<protein>
    <recommendedName>
        <fullName evidence="2">Phospholipase D-like domain-containing protein</fullName>
    </recommendedName>
</protein>
<name>A0A330L6T0_9BACT</name>
<gene>
    <name evidence="3" type="ORF">NITLEN_30342</name>
</gene>
<organism evidence="3 4">
    <name type="scientific">Nitrospira lenta</name>
    <dbReference type="NCBI Taxonomy" id="1436998"/>
    <lineage>
        <taxon>Bacteria</taxon>
        <taxon>Pseudomonadati</taxon>
        <taxon>Nitrospirota</taxon>
        <taxon>Nitrospiria</taxon>
        <taxon>Nitrospirales</taxon>
        <taxon>Nitrospiraceae</taxon>
        <taxon>Nitrospira</taxon>
    </lineage>
</organism>
<feature type="domain" description="Phospholipase D-like" evidence="2">
    <location>
        <begin position="55"/>
        <end position="118"/>
    </location>
</feature>
<dbReference type="SUPFAM" id="SSF56024">
    <property type="entry name" value="Phospholipase D/nuclease"/>
    <property type="match status" value="1"/>
</dbReference>
<proteinExistence type="predicted"/>